<protein>
    <submittedName>
        <fullName evidence="3">Glucosaminidase domain-containing protein</fullName>
    </submittedName>
</protein>
<evidence type="ECO:0000313" key="3">
    <source>
        <dbReference type="EMBL" id="MCB7388364.1"/>
    </source>
</evidence>
<dbReference type="SUPFAM" id="SSF69360">
    <property type="entry name" value="Cell wall binding repeat"/>
    <property type="match status" value="1"/>
</dbReference>
<dbReference type="Pfam" id="PF19127">
    <property type="entry name" value="Choline_bind_3"/>
    <property type="match status" value="1"/>
</dbReference>
<dbReference type="InterPro" id="IPR002901">
    <property type="entry name" value="MGlyc_endo_b_GlcNAc-like_dom"/>
</dbReference>
<feature type="domain" description="Mannosyl-glycoprotein endo-beta-N-acetylglucosamidase-like" evidence="2">
    <location>
        <begin position="112"/>
        <end position="239"/>
    </location>
</feature>
<gene>
    <name evidence="3" type="ORF">LIZ65_13835</name>
</gene>
<keyword evidence="4" id="KW-1185">Reference proteome</keyword>
<proteinExistence type="predicted"/>
<organism evidence="3 4">
    <name type="scientific">Bariatricus massiliensis</name>
    <dbReference type="NCBI Taxonomy" id="1745713"/>
    <lineage>
        <taxon>Bacteria</taxon>
        <taxon>Bacillati</taxon>
        <taxon>Bacillota</taxon>
        <taxon>Clostridia</taxon>
        <taxon>Lachnospirales</taxon>
        <taxon>Lachnospiraceae</taxon>
        <taxon>Bariatricus</taxon>
    </lineage>
</organism>
<dbReference type="EMBL" id="JAJCIS010000010">
    <property type="protein sequence ID" value="MCB7388364.1"/>
    <property type="molecule type" value="Genomic_DNA"/>
</dbReference>
<dbReference type="InterPro" id="IPR018337">
    <property type="entry name" value="Cell_wall/Cho-bd_repeat"/>
</dbReference>
<accession>A0ABS8DIY2</accession>
<dbReference type="Gene3D" id="2.10.270.20">
    <property type="match status" value="1"/>
</dbReference>
<reference evidence="3 4" key="1">
    <citation type="submission" date="2021-10" db="EMBL/GenBank/DDBJ databases">
        <title>Collection of gut derived symbiotic bacterial strains cultured from healthy donors.</title>
        <authorList>
            <person name="Lin H."/>
            <person name="Littmann E."/>
            <person name="Kohout C."/>
            <person name="Pamer E.G."/>
        </authorList>
    </citation>
    <scope>NUCLEOTIDE SEQUENCE [LARGE SCALE GENOMIC DNA]</scope>
    <source>
        <strain evidence="3 4">DFI.1.165</strain>
    </source>
</reference>
<dbReference type="Proteomes" id="UP001299546">
    <property type="component" value="Unassembled WGS sequence"/>
</dbReference>
<evidence type="ECO:0000256" key="1">
    <source>
        <dbReference type="ARBA" id="ARBA00022737"/>
    </source>
</evidence>
<evidence type="ECO:0000313" key="4">
    <source>
        <dbReference type="Proteomes" id="UP001299546"/>
    </source>
</evidence>
<name>A0ABS8DIY2_9FIRM</name>
<keyword evidence="1" id="KW-0677">Repeat</keyword>
<sequence>MWTGWASFGGTKYYFMPEGYMWIGWASFGGERYYFDGNGRMIEGVYTVEGIQYQFNSKGILIGECSKYYMIEGATETTINQMINYYQSSGHRYPAEVLKKGGAETLEKFCTIFYNEALKENIKAEVAFVQTMKETGWLQFGGDVKIEQFNFAGLGATGNGVSGNSFKDVETGVRAQIQHLKAYGSVLPLNQICVDQRFEYVKRGSAIYVEWLGIPDNPDGKGWASAEGYGFDLHKMIDKLLACGR</sequence>
<dbReference type="Pfam" id="PF01832">
    <property type="entry name" value="Glucosaminidase"/>
    <property type="match status" value="1"/>
</dbReference>
<comment type="caution">
    <text evidence="3">The sequence shown here is derived from an EMBL/GenBank/DDBJ whole genome shotgun (WGS) entry which is preliminary data.</text>
</comment>
<evidence type="ECO:0000259" key="2">
    <source>
        <dbReference type="Pfam" id="PF01832"/>
    </source>
</evidence>